<accession>A0A5B0R980</accession>
<comment type="caution">
    <text evidence="1">The sequence shown here is derived from an EMBL/GenBank/DDBJ whole genome shotgun (WGS) entry which is preliminary data.</text>
</comment>
<sequence length="196" mass="21650">MKRTAPDYKVINIDEIYSEQQDSQSGANKCSFVWTHFKDKPGTMEAICQVVTKSGAICDLTGSHSSISTTNPIKYRSLINHKPTLSLSRRFIYKSQHNGLNRCQLNSLCQRSTTFSLDRLTSSTPTLFDCSLNSLLKTSSVHHSPKHSSLTPFLLFSRSLLSLSSLAPCSLTPTTTIPSYLLNSALTRPCSTDSLP</sequence>
<name>A0A5B0R980_PUCGR</name>
<dbReference type="AlphaFoldDB" id="A0A5B0R980"/>
<protein>
    <submittedName>
        <fullName evidence="1">Uncharacterized protein</fullName>
    </submittedName>
</protein>
<evidence type="ECO:0000313" key="1">
    <source>
        <dbReference type="EMBL" id="KAA1121869.1"/>
    </source>
</evidence>
<proteinExistence type="predicted"/>
<dbReference type="EMBL" id="VDEP01000237">
    <property type="protein sequence ID" value="KAA1121869.1"/>
    <property type="molecule type" value="Genomic_DNA"/>
</dbReference>
<reference evidence="1 2" key="1">
    <citation type="submission" date="2019-05" db="EMBL/GenBank/DDBJ databases">
        <title>Emergence of the Ug99 lineage of the wheat stem rust pathogen through somatic hybridization.</title>
        <authorList>
            <person name="Li F."/>
            <person name="Upadhyaya N.M."/>
            <person name="Sperschneider J."/>
            <person name="Matny O."/>
            <person name="Nguyen-Phuc H."/>
            <person name="Mago R."/>
            <person name="Raley C."/>
            <person name="Miller M.E."/>
            <person name="Silverstein K.A.T."/>
            <person name="Henningsen E."/>
            <person name="Hirsch C.D."/>
            <person name="Visser B."/>
            <person name="Pretorius Z.A."/>
            <person name="Steffenson B.J."/>
            <person name="Schwessinger B."/>
            <person name="Dodds P.N."/>
            <person name="Figueroa M."/>
        </authorList>
    </citation>
    <scope>NUCLEOTIDE SEQUENCE [LARGE SCALE GENOMIC DNA]</scope>
    <source>
        <strain evidence="1 2">Ug99</strain>
    </source>
</reference>
<evidence type="ECO:0000313" key="2">
    <source>
        <dbReference type="Proteomes" id="UP000325313"/>
    </source>
</evidence>
<organism evidence="1 2">
    <name type="scientific">Puccinia graminis f. sp. tritici</name>
    <dbReference type="NCBI Taxonomy" id="56615"/>
    <lineage>
        <taxon>Eukaryota</taxon>
        <taxon>Fungi</taxon>
        <taxon>Dikarya</taxon>
        <taxon>Basidiomycota</taxon>
        <taxon>Pucciniomycotina</taxon>
        <taxon>Pucciniomycetes</taxon>
        <taxon>Pucciniales</taxon>
        <taxon>Pucciniaceae</taxon>
        <taxon>Puccinia</taxon>
    </lineage>
</organism>
<dbReference type="Proteomes" id="UP000325313">
    <property type="component" value="Unassembled WGS sequence"/>
</dbReference>
<gene>
    <name evidence="1" type="ORF">PGTUg99_034410</name>
</gene>